<evidence type="ECO:0000256" key="1">
    <source>
        <dbReference type="SAM" id="Phobius"/>
    </source>
</evidence>
<dbReference type="Proteomes" id="UP000028931">
    <property type="component" value="Chromosome"/>
</dbReference>
<dbReference type="KEGG" id="palk:PSAKL28_18790"/>
<accession>A0A077F6J9</accession>
<protein>
    <submittedName>
        <fullName evidence="2">Uncharacterized protein</fullName>
    </submittedName>
</protein>
<keyword evidence="1" id="KW-0472">Membrane</keyword>
<reference evidence="2 3" key="1">
    <citation type="submission" date="2014-07" db="EMBL/GenBank/DDBJ databases">
        <authorList>
            <person name="Lee K."/>
            <person name="Lim J.Y."/>
            <person name="Hwang I."/>
        </authorList>
    </citation>
    <scope>NUCLEOTIDE SEQUENCE [LARGE SCALE GENOMIC DNA]</scope>
    <source>
        <strain evidence="2 3">KL28</strain>
    </source>
</reference>
<feature type="transmembrane region" description="Helical" evidence="1">
    <location>
        <begin position="33"/>
        <end position="50"/>
    </location>
</feature>
<name>A0A077F6J9_9PSED</name>
<sequence>MRGLEKFVSLQFLLTLAFIALGGYLHGQGKVEFWGMFAIMMLPNIAFGVLRRVRRRKAA</sequence>
<dbReference type="HOGENOM" id="CLU_2957110_0_0_6"/>
<proteinExistence type="predicted"/>
<gene>
    <name evidence="2" type="ORF">PSAKL28_18790</name>
</gene>
<keyword evidence="1" id="KW-0812">Transmembrane</keyword>
<dbReference type="AlphaFoldDB" id="A0A077F6J9"/>
<organism evidence="2 3">
    <name type="scientific">Pseudomonas alkylphenolica</name>
    <dbReference type="NCBI Taxonomy" id="237609"/>
    <lineage>
        <taxon>Bacteria</taxon>
        <taxon>Pseudomonadati</taxon>
        <taxon>Pseudomonadota</taxon>
        <taxon>Gammaproteobacteria</taxon>
        <taxon>Pseudomonadales</taxon>
        <taxon>Pseudomonadaceae</taxon>
        <taxon>Pseudomonas</taxon>
    </lineage>
</organism>
<feature type="transmembrane region" description="Helical" evidence="1">
    <location>
        <begin position="7"/>
        <end position="27"/>
    </location>
</feature>
<evidence type="ECO:0000313" key="3">
    <source>
        <dbReference type="Proteomes" id="UP000028931"/>
    </source>
</evidence>
<evidence type="ECO:0000313" key="2">
    <source>
        <dbReference type="EMBL" id="AIL61103.1"/>
    </source>
</evidence>
<keyword evidence="1" id="KW-1133">Transmembrane helix</keyword>
<dbReference type="EMBL" id="CP009048">
    <property type="protein sequence ID" value="AIL61103.1"/>
    <property type="molecule type" value="Genomic_DNA"/>
</dbReference>